<sequence length="92" mass="10515">MGRKDALKEIDRLLEILADTEEHKLTELYRRVSLTPETIRTVIEFLKEHGLVKVFLKEDGIYVRITASGLDYLTLPTNEGERNGNKGTAEQN</sequence>
<dbReference type="SUPFAM" id="SSF46785">
    <property type="entry name" value="Winged helix' DNA-binding domain"/>
    <property type="match status" value="1"/>
</dbReference>
<protein>
    <submittedName>
        <fullName evidence="1">Uncharacterized protein</fullName>
    </submittedName>
</protein>
<evidence type="ECO:0000313" key="1">
    <source>
        <dbReference type="EMBL" id="UYL64996.1"/>
    </source>
</evidence>
<dbReference type="InterPro" id="IPR036390">
    <property type="entry name" value="WH_DNA-bd_sf"/>
</dbReference>
<proteinExistence type="predicted"/>
<name>A0ABY6GMN5_9VIRU</name>
<dbReference type="Gene3D" id="1.10.10.10">
    <property type="entry name" value="Winged helix-like DNA-binding domain superfamily/Winged helix DNA-binding domain"/>
    <property type="match status" value="1"/>
</dbReference>
<evidence type="ECO:0000313" key="2">
    <source>
        <dbReference type="Proteomes" id="UP001156320"/>
    </source>
</evidence>
<accession>A0ABY6GMN5</accession>
<dbReference type="InterPro" id="IPR036388">
    <property type="entry name" value="WH-like_DNA-bd_sf"/>
</dbReference>
<keyword evidence="2" id="KW-1185">Reference proteome</keyword>
<organism evidence="1 2">
    <name type="scientific">Methanophagales virus PBV300</name>
    <dbReference type="NCBI Taxonomy" id="2987731"/>
    <lineage>
        <taxon>Viruses</taxon>
        <taxon>Adnaviria</taxon>
        <taxon>Zilligvirae</taxon>
        <taxon>Taleaviricota</taxon>
        <taxon>Tokiviricetes</taxon>
        <taxon>Maximonvirales</taxon>
        <taxon>Ahmunviridae</taxon>
        <taxon>Yumkaaxvirus</taxon>
        <taxon>Yumkaaxvirus pescaderoense</taxon>
    </lineage>
</organism>
<reference evidence="1 2" key="1">
    <citation type="submission" date="2022-09" db="EMBL/GenBank/DDBJ databases">
        <title>Evolutionary Diversification of Methanotrophic Ca. Methanophagales (ANME-1) and Their Expansive Virome.</title>
        <authorList>
            <person name="Laso-Perez R."/>
            <person name="Wu F."/>
            <person name="Cremiere A."/>
            <person name="Speth D.R."/>
            <person name="Magyar J.S."/>
            <person name="Krupovic M."/>
            <person name="Orphan V.J."/>
        </authorList>
    </citation>
    <scope>NUCLEOTIDE SEQUENCE [LARGE SCALE GENOMIC DNA]</scope>
    <source>
        <strain evidence="1">PBV300</strain>
    </source>
</reference>
<dbReference type="Proteomes" id="UP001156320">
    <property type="component" value="Segment"/>
</dbReference>
<gene>
    <name evidence="1" type="ORF">JBCDKDKM_00034</name>
</gene>
<dbReference type="EMBL" id="OP413840">
    <property type="protein sequence ID" value="UYL64996.1"/>
    <property type="molecule type" value="Genomic_DNA"/>
</dbReference>